<dbReference type="Gene3D" id="3.80.10.10">
    <property type="entry name" value="Ribonuclease Inhibitor"/>
    <property type="match status" value="3"/>
</dbReference>
<keyword evidence="12" id="KW-0325">Glycoprotein</keyword>
<feature type="non-terminal residue" evidence="16">
    <location>
        <position position="878"/>
    </location>
</feature>
<dbReference type="GO" id="GO:0045087">
    <property type="term" value="P:innate immune response"/>
    <property type="evidence" value="ECO:0007669"/>
    <property type="project" value="UniProtKB-KW"/>
</dbReference>
<dbReference type="FunFam" id="3.40.50.10140:FF:000001">
    <property type="entry name" value="Toll-like receptor 2"/>
    <property type="match status" value="1"/>
</dbReference>
<evidence type="ECO:0000256" key="3">
    <source>
        <dbReference type="ARBA" id="ARBA00022588"/>
    </source>
</evidence>
<dbReference type="SUPFAM" id="SSF52200">
    <property type="entry name" value="Toll/Interleukin receptor TIR domain"/>
    <property type="match status" value="1"/>
</dbReference>
<evidence type="ECO:0000256" key="9">
    <source>
        <dbReference type="ARBA" id="ARBA00022989"/>
    </source>
</evidence>
<dbReference type="SMART" id="SM00255">
    <property type="entry name" value="TIR"/>
    <property type="match status" value="1"/>
</dbReference>
<dbReference type="EMBL" id="JABFDY010000014">
    <property type="protein sequence ID" value="KAF7697804.1"/>
    <property type="molecule type" value="Genomic_DNA"/>
</dbReference>
<proteinExistence type="inferred from homology"/>
<gene>
    <name evidence="16" type="ORF">HF521_004314</name>
</gene>
<keyword evidence="7" id="KW-0677">Repeat</keyword>
<evidence type="ECO:0000256" key="11">
    <source>
        <dbReference type="ARBA" id="ARBA00023170"/>
    </source>
</evidence>
<keyword evidence="3" id="KW-0399">Innate immunity</keyword>
<evidence type="ECO:0000256" key="8">
    <source>
        <dbReference type="ARBA" id="ARBA00022859"/>
    </source>
</evidence>
<evidence type="ECO:0000259" key="15">
    <source>
        <dbReference type="PROSITE" id="PS50104"/>
    </source>
</evidence>
<evidence type="ECO:0000256" key="12">
    <source>
        <dbReference type="ARBA" id="ARBA00023180"/>
    </source>
</evidence>
<sequence length="878" mass="101799">CKDVSNVGMDLASVPPQIEFLCLELAENSTLHPYSFSRFQKLKQLQITGYNFALLPGTFRNLWSLQTLELYCLYFFSFFISTETVSDLQNITTFRFFSCGLLSLEIDALKDFTKLERLQFDESTEDLSDLLCRLTFMSSSLTSLMYSATSVIIRKPNCTFPNGTTFNVKELHGIQQVDLYLGNVTIVDKTGIKYFRNISNLLIHFRDLENVKSELKKVNWLIVQLFKERVNSTEKICETARELSSTKLSIQLLNIDDSSALVLDKCVQLEYFDLSSDYYQSKINITFINVLRNLISLRVEWLVTPESRNRDDRALALCENQSDLDTKLKKLYLSTNYFRTLSSRHFSCLRVLEELKWMHSSIEHIEDFSFANTSLLKSLDLSFNQISHLTKYTFFGLWNLQTLQMNDNKLIVVEATSLLYLTSVEFVSLGNFQYTSSECLTIQVNLSIPDNLTQLNISSGIKPMSLTLSNSRESEVGLSLYVWGQAITLQDCNNTFFKSIVQLTAETEQLLCGQSFPARFLKSLRHFTIKANRKTAQIDLTDLNQLVHLKSLILFNVDLSYQSGLSGIFHNLSNLEYLHMSYCSVPLLEKDLTKDLQSVKVLFFHNDYAFSIMENFVEPLKSLRYLIIQHPLLHCSCDNAWIISWAKYEQSVEVWFPRSSSKMLPCKNVDETQLLREYAKDHCFVDVGFLLFASTSLGLVFFMLVVLFHQLAGDYLMAFFHIARAWVEEAMRANKKGQYHFDVFVSYCGKDEHWVMDELLPNLEKRGPPFLKLCLHSRDFELGKDVVENITNSIYRSRHTLCLVSRNYLRSKWCSLEMRLATYRLLAEHRDVLVIVFLETVPHQLLNVHHRLSRLVKTRTYIDWPQVPALRNAFWDRL</sequence>
<evidence type="ECO:0000313" key="17">
    <source>
        <dbReference type="Proteomes" id="UP000606274"/>
    </source>
</evidence>
<keyword evidence="4" id="KW-0433">Leucine-rich repeat</keyword>
<dbReference type="PANTHER" id="PTHR24365:SF522">
    <property type="entry name" value="LOW QUALITY PROTEIN: TOLL-LIKE RECEPTOR 13-RELATED"/>
    <property type="match status" value="1"/>
</dbReference>
<evidence type="ECO:0000256" key="13">
    <source>
        <dbReference type="ARBA" id="ARBA00023198"/>
    </source>
</evidence>
<evidence type="ECO:0000256" key="7">
    <source>
        <dbReference type="ARBA" id="ARBA00022737"/>
    </source>
</evidence>
<keyword evidence="9 14" id="KW-1133">Transmembrane helix</keyword>
<dbReference type="Pfam" id="PF13855">
    <property type="entry name" value="LRR_8"/>
    <property type="match status" value="1"/>
</dbReference>
<dbReference type="Proteomes" id="UP000606274">
    <property type="component" value="Unassembled WGS sequence"/>
</dbReference>
<keyword evidence="13" id="KW-0395">Inflammatory response</keyword>
<evidence type="ECO:0000256" key="2">
    <source>
        <dbReference type="ARBA" id="ARBA00009634"/>
    </source>
</evidence>
<feature type="transmembrane region" description="Helical" evidence="14">
    <location>
        <begin position="687"/>
        <end position="708"/>
    </location>
</feature>
<protein>
    <recommendedName>
        <fullName evidence="15">TIR domain-containing protein</fullName>
    </recommendedName>
</protein>
<evidence type="ECO:0000256" key="1">
    <source>
        <dbReference type="ARBA" id="ARBA00004479"/>
    </source>
</evidence>
<dbReference type="Pfam" id="PF01582">
    <property type="entry name" value="TIR"/>
    <property type="match status" value="1"/>
</dbReference>
<dbReference type="InterPro" id="IPR032675">
    <property type="entry name" value="LRR_dom_sf"/>
</dbReference>
<dbReference type="Gene3D" id="3.40.50.10140">
    <property type="entry name" value="Toll/interleukin-1 receptor homology (TIR) domain"/>
    <property type="match status" value="1"/>
</dbReference>
<evidence type="ECO:0000256" key="14">
    <source>
        <dbReference type="SAM" id="Phobius"/>
    </source>
</evidence>
<dbReference type="PROSITE" id="PS51450">
    <property type="entry name" value="LRR"/>
    <property type="match status" value="1"/>
</dbReference>
<evidence type="ECO:0000256" key="6">
    <source>
        <dbReference type="ARBA" id="ARBA00022729"/>
    </source>
</evidence>
<keyword evidence="11" id="KW-0675">Receptor</keyword>
<dbReference type="SUPFAM" id="SSF52058">
    <property type="entry name" value="L domain-like"/>
    <property type="match status" value="2"/>
</dbReference>
<dbReference type="InterPro" id="IPR000157">
    <property type="entry name" value="TIR_dom"/>
</dbReference>
<keyword evidence="8" id="KW-0391">Immunity</keyword>
<comment type="similarity">
    <text evidence="2">Belongs to the Toll-like receptor family.</text>
</comment>
<comment type="subcellular location">
    <subcellularLocation>
        <location evidence="1">Membrane</location>
        <topology evidence="1">Single-pass type I membrane protein</topology>
    </subcellularLocation>
</comment>
<dbReference type="PIRSF" id="PIRSF037595">
    <property type="entry name" value="Toll-like_receptor"/>
    <property type="match status" value="1"/>
</dbReference>
<keyword evidence="10 14" id="KW-0472">Membrane</keyword>
<reference evidence="16" key="1">
    <citation type="submission" date="2020-08" db="EMBL/GenBank/DDBJ databases">
        <title>Chromosome-level assembly of Southern catfish (Silurus meridionalis) provides insights into visual adaptation to the nocturnal and benthic lifestyles.</title>
        <authorList>
            <person name="Zhang Y."/>
            <person name="Wang D."/>
            <person name="Peng Z."/>
        </authorList>
    </citation>
    <scope>NUCLEOTIDE SEQUENCE</scope>
    <source>
        <strain evidence="16">SWU-2019-XX</strain>
        <tissue evidence="16">Muscle</tissue>
    </source>
</reference>
<name>A0A8T0AZ11_SILME</name>
<dbReference type="GO" id="GO:0006954">
    <property type="term" value="P:inflammatory response"/>
    <property type="evidence" value="ECO:0007669"/>
    <property type="project" value="UniProtKB-KW"/>
</dbReference>
<dbReference type="GO" id="GO:0005886">
    <property type="term" value="C:plasma membrane"/>
    <property type="evidence" value="ECO:0007669"/>
    <property type="project" value="TreeGrafter"/>
</dbReference>
<keyword evidence="5 14" id="KW-0812">Transmembrane</keyword>
<evidence type="ECO:0000256" key="5">
    <source>
        <dbReference type="ARBA" id="ARBA00022692"/>
    </source>
</evidence>
<accession>A0A8T0AZ11</accession>
<dbReference type="AlphaFoldDB" id="A0A8T0AZ11"/>
<dbReference type="GO" id="GO:0004888">
    <property type="term" value="F:transmembrane signaling receptor activity"/>
    <property type="evidence" value="ECO:0007669"/>
    <property type="project" value="InterPro"/>
</dbReference>
<organism evidence="16 17">
    <name type="scientific">Silurus meridionalis</name>
    <name type="common">Southern catfish</name>
    <name type="synonym">Silurus soldatovi meridionalis</name>
    <dbReference type="NCBI Taxonomy" id="175797"/>
    <lineage>
        <taxon>Eukaryota</taxon>
        <taxon>Metazoa</taxon>
        <taxon>Chordata</taxon>
        <taxon>Craniata</taxon>
        <taxon>Vertebrata</taxon>
        <taxon>Euteleostomi</taxon>
        <taxon>Actinopterygii</taxon>
        <taxon>Neopterygii</taxon>
        <taxon>Teleostei</taxon>
        <taxon>Ostariophysi</taxon>
        <taxon>Siluriformes</taxon>
        <taxon>Siluridae</taxon>
        <taxon>Silurus</taxon>
    </lineage>
</organism>
<evidence type="ECO:0000256" key="10">
    <source>
        <dbReference type="ARBA" id="ARBA00023136"/>
    </source>
</evidence>
<keyword evidence="6" id="KW-0732">Signal</keyword>
<dbReference type="InterPro" id="IPR001611">
    <property type="entry name" value="Leu-rich_rpt"/>
</dbReference>
<dbReference type="GO" id="GO:0002224">
    <property type="term" value="P:toll-like receptor signaling pathway"/>
    <property type="evidence" value="ECO:0007669"/>
    <property type="project" value="InterPro"/>
</dbReference>
<dbReference type="PROSITE" id="PS50104">
    <property type="entry name" value="TIR"/>
    <property type="match status" value="1"/>
</dbReference>
<dbReference type="PANTHER" id="PTHR24365">
    <property type="entry name" value="TOLL-LIKE RECEPTOR"/>
    <property type="match status" value="1"/>
</dbReference>
<dbReference type="InterPro" id="IPR017241">
    <property type="entry name" value="Toll-like_receptor"/>
</dbReference>
<dbReference type="InterPro" id="IPR035897">
    <property type="entry name" value="Toll_tir_struct_dom_sf"/>
</dbReference>
<keyword evidence="17" id="KW-1185">Reference proteome</keyword>
<feature type="non-terminal residue" evidence="16">
    <location>
        <position position="1"/>
    </location>
</feature>
<feature type="domain" description="TIR" evidence="15">
    <location>
        <begin position="739"/>
        <end position="878"/>
    </location>
</feature>
<evidence type="ECO:0000256" key="4">
    <source>
        <dbReference type="ARBA" id="ARBA00022614"/>
    </source>
</evidence>
<evidence type="ECO:0000313" key="16">
    <source>
        <dbReference type="EMBL" id="KAF7697804.1"/>
    </source>
</evidence>
<comment type="caution">
    <text evidence="16">The sequence shown here is derived from an EMBL/GenBank/DDBJ whole genome shotgun (WGS) entry which is preliminary data.</text>
</comment>